<name>A0A0B2UQ34_TOXCA</name>
<accession>A0A0B2UQ34</accession>
<gene>
    <name evidence="1" type="ORF">Tcan_02362</name>
</gene>
<dbReference type="Proteomes" id="UP000031036">
    <property type="component" value="Unassembled WGS sequence"/>
</dbReference>
<evidence type="ECO:0000313" key="2">
    <source>
        <dbReference type="Proteomes" id="UP000031036"/>
    </source>
</evidence>
<proteinExistence type="predicted"/>
<dbReference type="EMBL" id="JPKZ01022465">
    <property type="protein sequence ID" value="KHN71329.1"/>
    <property type="molecule type" value="Genomic_DNA"/>
</dbReference>
<evidence type="ECO:0000313" key="1">
    <source>
        <dbReference type="EMBL" id="KHN71329.1"/>
    </source>
</evidence>
<sequence>MQRDGINKMSTSGNSLLSSVVDVDQRLLANPTLYNEKAQVTDADYSLSSSLHLDSCPVLKKTKNALVENGDEQHFILMRANKERTVTNYNESHFHHMQITSAVPATAPLISTPIVRSLSGYPFISIELHQPHKIRKFSAYKMISTRVPSSKMSCDLLWAPKSA</sequence>
<organism evidence="1 2">
    <name type="scientific">Toxocara canis</name>
    <name type="common">Canine roundworm</name>
    <dbReference type="NCBI Taxonomy" id="6265"/>
    <lineage>
        <taxon>Eukaryota</taxon>
        <taxon>Metazoa</taxon>
        <taxon>Ecdysozoa</taxon>
        <taxon>Nematoda</taxon>
        <taxon>Chromadorea</taxon>
        <taxon>Rhabditida</taxon>
        <taxon>Spirurina</taxon>
        <taxon>Ascaridomorpha</taxon>
        <taxon>Ascaridoidea</taxon>
        <taxon>Toxocaridae</taxon>
        <taxon>Toxocara</taxon>
    </lineage>
</organism>
<protein>
    <submittedName>
        <fullName evidence="1">Uncharacterized protein</fullName>
    </submittedName>
</protein>
<dbReference type="AlphaFoldDB" id="A0A0B2UQ34"/>
<reference evidence="1 2" key="1">
    <citation type="submission" date="2014-11" db="EMBL/GenBank/DDBJ databases">
        <title>Genetic blueprint of the zoonotic pathogen Toxocara canis.</title>
        <authorList>
            <person name="Zhu X.-Q."/>
            <person name="Korhonen P.K."/>
            <person name="Cai H."/>
            <person name="Young N.D."/>
            <person name="Nejsum P."/>
            <person name="von Samson-Himmelstjerna G."/>
            <person name="Boag P.R."/>
            <person name="Tan P."/>
            <person name="Li Q."/>
            <person name="Min J."/>
            <person name="Yang Y."/>
            <person name="Wang X."/>
            <person name="Fang X."/>
            <person name="Hall R.S."/>
            <person name="Hofmann A."/>
            <person name="Sternberg P.W."/>
            <person name="Jex A.R."/>
            <person name="Gasser R.B."/>
        </authorList>
    </citation>
    <scope>NUCLEOTIDE SEQUENCE [LARGE SCALE GENOMIC DNA]</scope>
    <source>
        <strain evidence="1">PN_DK_2014</strain>
    </source>
</reference>
<keyword evidence="2" id="KW-1185">Reference proteome</keyword>
<comment type="caution">
    <text evidence="1">The sequence shown here is derived from an EMBL/GenBank/DDBJ whole genome shotgun (WGS) entry which is preliminary data.</text>
</comment>